<dbReference type="NCBIfam" id="TIGR00632">
    <property type="entry name" value="vsr"/>
    <property type="match status" value="1"/>
</dbReference>
<gene>
    <name evidence="7" type="ORF">ABNN70_15465</name>
</gene>
<keyword evidence="3 6" id="KW-0227">DNA damage</keyword>
<dbReference type="GO" id="GO:0006298">
    <property type="term" value="P:mismatch repair"/>
    <property type="evidence" value="ECO:0007669"/>
    <property type="project" value="UniProtKB-UniRule"/>
</dbReference>
<dbReference type="REBASE" id="849029">
    <property type="entry name" value="V.SspY61ORF15475P"/>
</dbReference>
<dbReference type="Pfam" id="PF03852">
    <property type="entry name" value="Vsr"/>
    <property type="match status" value="1"/>
</dbReference>
<accession>A0AAU8IFA1</accession>
<evidence type="ECO:0000256" key="4">
    <source>
        <dbReference type="ARBA" id="ARBA00022801"/>
    </source>
</evidence>
<dbReference type="AlphaFoldDB" id="A0AAU8IFA1"/>
<dbReference type="GO" id="GO:0016787">
    <property type="term" value="F:hydrolase activity"/>
    <property type="evidence" value="ECO:0007669"/>
    <property type="project" value="UniProtKB-KW"/>
</dbReference>
<dbReference type="EMBL" id="CP159510">
    <property type="protein sequence ID" value="XCJ16977.1"/>
    <property type="molecule type" value="Genomic_DNA"/>
</dbReference>
<name>A0AAU8IFA1_9BACL</name>
<evidence type="ECO:0000256" key="1">
    <source>
        <dbReference type="ARBA" id="ARBA00022722"/>
    </source>
</evidence>
<keyword evidence="4 6" id="KW-0378">Hydrolase</keyword>
<dbReference type="EC" id="3.1.-.-" evidence="6"/>
<comment type="similarity">
    <text evidence="6">Belongs to the vsr family.</text>
</comment>
<evidence type="ECO:0000313" key="7">
    <source>
        <dbReference type="EMBL" id="XCJ16977.1"/>
    </source>
</evidence>
<protein>
    <recommendedName>
        <fullName evidence="6">Very short patch repair endonuclease</fullName>
        <ecNumber evidence="6">3.1.-.-</ecNumber>
    </recommendedName>
</protein>
<dbReference type="CDD" id="cd00221">
    <property type="entry name" value="Vsr"/>
    <property type="match status" value="1"/>
</dbReference>
<evidence type="ECO:0000256" key="3">
    <source>
        <dbReference type="ARBA" id="ARBA00022763"/>
    </source>
</evidence>
<organism evidence="7">
    <name type="scientific">Sporolactobacillus sp. Y61</name>
    <dbReference type="NCBI Taxonomy" id="3160863"/>
    <lineage>
        <taxon>Bacteria</taxon>
        <taxon>Bacillati</taxon>
        <taxon>Bacillota</taxon>
        <taxon>Bacilli</taxon>
        <taxon>Bacillales</taxon>
        <taxon>Sporolactobacillaceae</taxon>
        <taxon>Sporolactobacillus</taxon>
    </lineage>
</organism>
<evidence type="ECO:0000256" key="2">
    <source>
        <dbReference type="ARBA" id="ARBA00022759"/>
    </source>
</evidence>
<dbReference type="PIRSF" id="PIRSF018267">
    <property type="entry name" value="VSR_endonuc"/>
    <property type="match status" value="1"/>
</dbReference>
<keyword evidence="1 6" id="KW-0540">Nuclease</keyword>
<dbReference type="InterPro" id="IPR011335">
    <property type="entry name" value="Restrct_endonuc-II-like"/>
</dbReference>
<dbReference type="Gene3D" id="3.40.960.10">
    <property type="entry name" value="VSR Endonuclease"/>
    <property type="match status" value="1"/>
</dbReference>
<dbReference type="SUPFAM" id="SSF52980">
    <property type="entry name" value="Restriction endonuclease-like"/>
    <property type="match status" value="1"/>
</dbReference>
<dbReference type="InterPro" id="IPR004603">
    <property type="entry name" value="DNA_mismatch_endonuc_vsr"/>
</dbReference>
<dbReference type="GO" id="GO:0004519">
    <property type="term" value="F:endonuclease activity"/>
    <property type="evidence" value="ECO:0007669"/>
    <property type="project" value="UniProtKB-KW"/>
</dbReference>
<keyword evidence="2 6" id="KW-0255">Endonuclease</keyword>
<dbReference type="RefSeq" id="WP_353948312.1">
    <property type="nucleotide sequence ID" value="NZ_CP159510.1"/>
</dbReference>
<evidence type="ECO:0000256" key="6">
    <source>
        <dbReference type="PIRNR" id="PIRNR018267"/>
    </source>
</evidence>
<comment type="function">
    <text evidence="6">May nick specific sequences that contain T:G mispairs resulting from m5C-deamination.</text>
</comment>
<reference evidence="7" key="1">
    <citation type="submission" date="2024-06" db="EMBL/GenBank/DDBJ databases">
        <authorList>
            <person name="Fan A."/>
            <person name="Zhang F.Y."/>
            <person name="Zhang L."/>
        </authorList>
    </citation>
    <scope>NUCLEOTIDE SEQUENCE</scope>
    <source>
        <strain evidence="7">Y61</strain>
    </source>
</reference>
<sequence>MDIKSPEERSRNMARIKSRKTKPEMYIRSLLFRHHMRYRVNFSEIIGKPDLYFTKYRTAVFVNGCFWHRHKGCKYAYVPKSNVSFWKRKFEKNQSRDREVTEKLMEQGIRCLIIWECTVKKMTSNDSVREMKLKQIIKFITSGKQNYLEI</sequence>
<keyword evidence="5 6" id="KW-0234">DNA repair</keyword>
<evidence type="ECO:0000256" key="5">
    <source>
        <dbReference type="ARBA" id="ARBA00023204"/>
    </source>
</evidence>
<proteinExistence type="inferred from homology"/>